<dbReference type="InterPro" id="IPR028081">
    <property type="entry name" value="Leu-bd"/>
</dbReference>
<dbReference type="InterPro" id="IPR028082">
    <property type="entry name" value="Peripla_BP_I"/>
</dbReference>
<dbReference type="Gene3D" id="3.40.50.2300">
    <property type="match status" value="2"/>
</dbReference>
<name>A0A523XEH3_UNCT6</name>
<feature type="domain" description="Leucine-binding protein" evidence="3">
    <location>
        <begin position="34"/>
        <end position="394"/>
    </location>
</feature>
<organism evidence="4 5">
    <name type="scientific">candidate division TA06 bacterium</name>
    <dbReference type="NCBI Taxonomy" id="2250710"/>
    <lineage>
        <taxon>Bacteria</taxon>
        <taxon>Bacteria division TA06</taxon>
    </lineage>
</organism>
<proteinExistence type="inferred from homology"/>
<accession>A0A523XEH3</accession>
<dbReference type="AlphaFoldDB" id="A0A523XEH3"/>
<evidence type="ECO:0000313" key="4">
    <source>
        <dbReference type="EMBL" id="TET77667.1"/>
    </source>
</evidence>
<dbReference type="PANTHER" id="PTHR47235:SF1">
    <property type="entry name" value="BLR6548 PROTEIN"/>
    <property type="match status" value="1"/>
</dbReference>
<dbReference type="Pfam" id="PF13458">
    <property type="entry name" value="Peripla_BP_6"/>
    <property type="match status" value="1"/>
</dbReference>
<dbReference type="SUPFAM" id="SSF53822">
    <property type="entry name" value="Periplasmic binding protein-like I"/>
    <property type="match status" value="1"/>
</dbReference>
<gene>
    <name evidence="4" type="ORF">E3J38_09620</name>
</gene>
<reference evidence="4 5" key="1">
    <citation type="submission" date="2019-03" db="EMBL/GenBank/DDBJ databases">
        <title>Metabolic potential of uncultured bacteria and archaea associated with petroleum seepage in deep-sea sediments.</title>
        <authorList>
            <person name="Dong X."/>
            <person name="Hubert C."/>
        </authorList>
    </citation>
    <scope>NUCLEOTIDE SEQUENCE [LARGE SCALE GENOMIC DNA]</scope>
    <source>
        <strain evidence="4">E29_bin36</strain>
    </source>
</reference>
<comment type="similarity">
    <text evidence="1">Belongs to the leucine-binding protein family.</text>
</comment>
<protein>
    <submittedName>
        <fullName evidence="4">ABC transporter substrate-binding protein</fullName>
    </submittedName>
</protein>
<dbReference type="PROSITE" id="PS51257">
    <property type="entry name" value="PROKAR_LIPOPROTEIN"/>
    <property type="match status" value="1"/>
</dbReference>
<dbReference type="Proteomes" id="UP000315534">
    <property type="component" value="Unassembled WGS sequence"/>
</dbReference>
<keyword evidence="2" id="KW-0732">Signal</keyword>
<evidence type="ECO:0000259" key="3">
    <source>
        <dbReference type="Pfam" id="PF13458"/>
    </source>
</evidence>
<comment type="caution">
    <text evidence="4">The sequence shown here is derived from an EMBL/GenBank/DDBJ whole genome shotgun (WGS) entry which is preliminary data.</text>
</comment>
<evidence type="ECO:0000256" key="2">
    <source>
        <dbReference type="ARBA" id="ARBA00022729"/>
    </source>
</evidence>
<dbReference type="EMBL" id="SOIP01000554">
    <property type="protein sequence ID" value="TET77667.1"/>
    <property type="molecule type" value="Genomic_DNA"/>
</dbReference>
<sequence length="414" mass="47006">MSHIWKMTLAPLLVLVLLATLAFGCAKEAEEKTTIVVGFVTDMTGPASSFLALADQSYWDTARYINDNGLIPGAEIKIVAYDCKYDPARDIPGYEWLRERGSVFIFSGIPTFGDTIKAFADRDKYPIIHSAPSAYALEPPGWVFGLTPPISWIMKGYLKWISESHWDYQVKGRKPKIGAVGWYEPYQMDVTRAMEEYCTAHPDQFDLVGTFLTPMGGLTWSGEIEKLKNCDYVYIPSTGMGTATFAEAYRERGYQATFIGLDAMTAFLYLLEEKVGWDKLDGSLTAQTTLYWTDDYPIVDRCIEYLDMYRPGQKEEIMDFGLGYISTWFCAQFQFDLLIQAVKDAGGVENLTSQTFYDTAVKFNWYVEGIPERRYGFTDTIRYARKDFKVYEWKASIGDLESISGWEPGDVPNP</sequence>
<evidence type="ECO:0000256" key="1">
    <source>
        <dbReference type="ARBA" id="ARBA00010062"/>
    </source>
</evidence>
<dbReference type="PANTHER" id="PTHR47235">
    <property type="entry name" value="BLR6548 PROTEIN"/>
    <property type="match status" value="1"/>
</dbReference>
<evidence type="ECO:0000313" key="5">
    <source>
        <dbReference type="Proteomes" id="UP000315534"/>
    </source>
</evidence>